<comment type="subcellular location">
    <subcellularLocation>
        <location evidence="1">Membrane</location>
        <topology evidence="1">Multi-pass membrane protein</topology>
    </subcellularLocation>
</comment>
<dbReference type="OrthoDB" id="2544694at2759"/>
<evidence type="ECO:0000313" key="7">
    <source>
        <dbReference type="Proteomes" id="UP000536092"/>
    </source>
</evidence>
<evidence type="ECO:0000256" key="1">
    <source>
        <dbReference type="ARBA" id="ARBA00004141"/>
    </source>
</evidence>
<organism evidence="6 7">
    <name type="scientific">Certhia brachydactyla</name>
    <name type="common">short-toed tree-creeper</name>
    <dbReference type="NCBI Taxonomy" id="73330"/>
    <lineage>
        <taxon>Eukaryota</taxon>
        <taxon>Metazoa</taxon>
        <taxon>Chordata</taxon>
        <taxon>Craniata</taxon>
        <taxon>Vertebrata</taxon>
        <taxon>Euteleostomi</taxon>
        <taxon>Archelosauria</taxon>
        <taxon>Archosauria</taxon>
        <taxon>Dinosauria</taxon>
        <taxon>Saurischia</taxon>
        <taxon>Theropoda</taxon>
        <taxon>Coelurosauria</taxon>
        <taxon>Aves</taxon>
        <taxon>Neognathae</taxon>
        <taxon>Neoaves</taxon>
        <taxon>Telluraves</taxon>
        <taxon>Australaves</taxon>
        <taxon>Passeriformes</taxon>
        <taxon>Certhiidae</taxon>
        <taxon>Certhiinae</taxon>
        <taxon>Certhia</taxon>
    </lineage>
</organism>
<dbReference type="Gene3D" id="1.20.1250.20">
    <property type="entry name" value="MFS general substrate transporter like domains"/>
    <property type="match status" value="1"/>
</dbReference>
<dbReference type="Proteomes" id="UP000536092">
    <property type="component" value="Unassembled WGS sequence"/>
</dbReference>
<dbReference type="GO" id="GO:0016020">
    <property type="term" value="C:membrane"/>
    <property type="evidence" value="ECO:0007669"/>
    <property type="project" value="UniProtKB-SubCell"/>
</dbReference>
<evidence type="ECO:0000256" key="5">
    <source>
        <dbReference type="SAM" id="Phobius"/>
    </source>
</evidence>
<dbReference type="InterPro" id="IPR005828">
    <property type="entry name" value="MFS_sugar_transport-like"/>
</dbReference>
<keyword evidence="2 5" id="KW-0812">Transmembrane</keyword>
<feature type="non-terminal residue" evidence="6">
    <location>
        <position position="1"/>
    </location>
</feature>
<feature type="transmembrane region" description="Helical" evidence="5">
    <location>
        <begin position="426"/>
        <end position="449"/>
    </location>
</feature>
<reference evidence="6 7" key="1">
    <citation type="submission" date="2019-09" db="EMBL/GenBank/DDBJ databases">
        <title>Bird 10,000 Genomes (B10K) Project - Family phase.</title>
        <authorList>
            <person name="Zhang G."/>
        </authorList>
    </citation>
    <scope>NUCLEOTIDE SEQUENCE [LARGE SCALE GENOMIC DNA]</scope>
    <source>
        <strain evidence="6">B10K-DU-002-20</strain>
        <tissue evidence="6">Muscle</tissue>
    </source>
</reference>
<accession>A0A7L1VVP2</accession>
<keyword evidence="3 5" id="KW-1133">Transmembrane helix</keyword>
<comment type="caution">
    <text evidence="6">The sequence shown here is derived from an EMBL/GenBank/DDBJ whole genome shotgun (WGS) entry which is preliminary data.</text>
</comment>
<dbReference type="Pfam" id="PF00083">
    <property type="entry name" value="Sugar_tr"/>
    <property type="match status" value="1"/>
</dbReference>
<sequence>MAFASLLEHVGGMGRFQVVSVLLLSLPVLMMASHNLLQNFTAATSDHWCRPRPEANTTGLDPEALLRVWVPHGERCRRFVTPQWWLLEANGSEPNGSWPETEPCGDGVFGGLSDRFGRRLVLTWCYLQMAAMGTCSSFAPTFRTYCVFRFLTGMAFSGIVLNSVSLCTSPPGHTPALGTCLAGPRVLPNQWEPSQCCPCPPGTIPLLSLHLWLTESARWLVMVGRSHQALRELQKVARINGKKEEGDKLDIETLRSHMEKEMTLPKTRHTVVDLVRTPVLRRISFCLCFVWFSTSFAYYGLAMDLQNFEFNIYVIQLIFGAVDIPAKLVSILTITYVGRRLTQAGALILAGLAILANTLVPQDLRTLRTALAVFGKGCLAASFNCVFLYTGELYPTVIRQTGMGLANTMSRLGSIMAPLVKMAGELFPALPFLIYGAAPVVSGLVAAFLPETRNMALPETVEEVE</sequence>
<feature type="transmembrane region" description="Helical" evidence="5">
    <location>
        <begin position="344"/>
        <end position="361"/>
    </location>
</feature>
<keyword evidence="7" id="KW-1185">Reference proteome</keyword>
<evidence type="ECO:0000313" key="6">
    <source>
        <dbReference type="EMBL" id="NXO89399.1"/>
    </source>
</evidence>
<dbReference type="InterPro" id="IPR036259">
    <property type="entry name" value="MFS_trans_sf"/>
</dbReference>
<protein>
    <submittedName>
        <fullName evidence="6">S226B protein</fullName>
    </submittedName>
</protein>
<feature type="transmembrane region" description="Helical" evidence="5">
    <location>
        <begin position="367"/>
        <end position="389"/>
    </location>
</feature>
<dbReference type="GO" id="GO:0022857">
    <property type="term" value="F:transmembrane transporter activity"/>
    <property type="evidence" value="ECO:0007669"/>
    <property type="project" value="InterPro"/>
</dbReference>
<dbReference type="EMBL" id="VXBV01000682">
    <property type="protein sequence ID" value="NXO89399.1"/>
    <property type="molecule type" value="Genomic_DNA"/>
</dbReference>
<feature type="transmembrane region" description="Helical" evidence="5">
    <location>
        <begin position="313"/>
        <end position="337"/>
    </location>
</feature>
<dbReference type="PANTHER" id="PTHR24064">
    <property type="entry name" value="SOLUTE CARRIER FAMILY 22 MEMBER"/>
    <property type="match status" value="1"/>
</dbReference>
<evidence type="ECO:0000256" key="2">
    <source>
        <dbReference type="ARBA" id="ARBA00022692"/>
    </source>
</evidence>
<feature type="transmembrane region" description="Helical" evidence="5">
    <location>
        <begin position="12"/>
        <end position="32"/>
    </location>
</feature>
<keyword evidence="4 5" id="KW-0472">Membrane</keyword>
<feature type="non-terminal residue" evidence="6">
    <location>
        <position position="465"/>
    </location>
</feature>
<evidence type="ECO:0000256" key="3">
    <source>
        <dbReference type="ARBA" id="ARBA00022989"/>
    </source>
</evidence>
<name>A0A7L1VVP2_9PASS</name>
<dbReference type="AlphaFoldDB" id="A0A7L1VVP2"/>
<feature type="transmembrane region" description="Helical" evidence="5">
    <location>
        <begin position="283"/>
        <end position="301"/>
    </location>
</feature>
<gene>
    <name evidence="6" type="primary">Slc22a6b</name>
    <name evidence="6" type="ORF">CERBRA_R15071</name>
</gene>
<proteinExistence type="predicted"/>
<dbReference type="SUPFAM" id="SSF103473">
    <property type="entry name" value="MFS general substrate transporter"/>
    <property type="match status" value="1"/>
</dbReference>
<evidence type="ECO:0000256" key="4">
    <source>
        <dbReference type="ARBA" id="ARBA00023136"/>
    </source>
</evidence>